<organism evidence="2 3">
    <name type="scientific">Mycena venus</name>
    <dbReference type="NCBI Taxonomy" id="2733690"/>
    <lineage>
        <taxon>Eukaryota</taxon>
        <taxon>Fungi</taxon>
        <taxon>Dikarya</taxon>
        <taxon>Basidiomycota</taxon>
        <taxon>Agaricomycotina</taxon>
        <taxon>Agaricomycetes</taxon>
        <taxon>Agaricomycetidae</taxon>
        <taxon>Agaricales</taxon>
        <taxon>Marasmiineae</taxon>
        <taxon>Mycenaceae</taxon>
        <taxon>Mycena</taxon>
    </lineage>
</organism>
<evidence type="ECO:0000313" key="3">
    <source>
        <dbReference type="Proteomes" id="UP000620124"/>
    </source>
</evidence>
<feature type="region of interest" description="Disordered" evidence="1">
    <location>
        <begin position="92"/>
        <end position="121"/>
    </location>
</feature>
<protein>
    <submittedName>
        <fullName evidence="2">Uncharacterized protein</fullName>
    </submittedName>
</protein>
<keyword evidence="3" id="KW-1185">Reference proteome</keyword>
<dbReference type="OrthoDB" id="3068222at2759"/>
<proteinExistence type="predicted"/>
<comment type="caution">
    <text evidence="2">The sequence shown here is derived from an EMBL/GenBank/DDBJ whole genome shotgun (WGS) entry which is preliminary data.</text>
</comment>
<gene>
    <name evidence="2" type="ORF">MVEN_00668500</name>
</gene>
<dbReference type="AlphaFoldDB" id="A0A8H7D6G0"/>
<feature type="compositionally biased region" description="Polar residues" evidence="1">
    <location>
        <begin position="21"/>
        <end position="41"/>
    </location>
</feature>
<feature type="region of interest" description="Disordered" evidence="1">
    <location>
        <begin position="1"/>
        <end position="49"/>
    </location>
</feature>
<name>A0A8H7D6G0_9AGAR</name>
<sequence>MDPSRSHYATRKSVRDGRASPPTSLHRNSRATSPTSPSSGARQLPKIRPVSSELFYSEVTTGMPRAPVSRGSQTSEVPALTSDVDYDVLNAVESQQDANGPWSPVTRKNSRTHSTRSASPGSVVQAVNSVLRTGLVLLVATSSLLSRHLPLLARRPFLPEIPSIRVRCR</sequence>
<evidence type="ECO:0000256" key="1">
    <source>
        <dbReference type="SAM" id="MobiDB-lite"/>
    </source>
</evidence>
<dbReference type="Proteomes" id="UP000620124">
    <property type="component" value="Unassembled WGS sequence"/>
</dbReference>
<reference evidence="2" key="1">
    <citation type="submission" date="2020-05" db="EMBL/GenBank/DDBJ databases">
        <title>Mycena genomes resolve the evolution of fungal bioluminescence.</title>
        <authorList>
            <person name="Tsai I.J."/>
        </authorList>
    </citation>
    <scope>NUCLEOTIDE SEQUENCE</scope>
    <source>
        <strain evidence="2">CCC161011</strain>
    </source>
</reference>
<dbReference type="EMBL" id="JACAZI010000004">
    <property type="protein sequence ID" value="KAF7363160.1"/>
    <property type="molecule type" value="Genomic_DNA"/>
</dbReference>
<evidence type="ECO:0000313" key="2">
    <source>
        <dbReference type="EMBL" id="KAF7363160.1"/>
    </source>
</evidence>
<accession>A0A8H7D6G0</accession>